<comment type="subcellular location">
    <subcellularLocation>
        <location evidence="1">Cell membrane</location>
    </subcellularLocation>
    <subcellularLocation>
        <location evidence="2">Membrane</location>
        <topology evidence="2">Single-pass type I membrane protein</topology>
    </subcellularLocation>
</comment>
<dbReference type="InterPro" id="IPR001611">
    <property type="entry name" value="Leu-rich_rpt"/>
</dbReference>
<evidence type="ECO:0000256" key="4">
    <source>
        <dbReference type="ARBA" id="ARBA00022475"/>
    </source>
</evidence>
<dbReference type="InterPro" id="IPR000483">
    <property type="entry name" value="Cys-rich_flank_reg_C"/>
</dbReference>
<keyword evidence="11" id="KW-0675">Receptor</keyword>
<accession>A0A173ADV4</accession>
<feature type="domain" description="TIR" evidence="15">
    <location>
        <begin position="1045"/>
        <end position="1180"/>
    </location>
</feature>
<dbReference type="KEGG" id="ptep:107457482"/>
<dbReference type="SUPFAM" id="SSF52058">
    <property type="entry name" value="L domain-like"/>
    <property type="match status" value="4"/>
</dbReference>
<keyword evidence="9 13" id="KW-1133">Transmembrane helix</keyword>
<dbReference type="SMART" id="SM00369">
    <property type="entry name" value="LRR_TYP"/>
    <property type="match status" value="21"/>
</dbReference>
<evidence type="ECO:0000256" key="9">
    <source>
        <dbReference type="ARBA" id="ARBA00022989"/>
    </source>
</evidence>
<evidence type="ECO:0000256" key="8">
    <source>
        <dbReference type="ARBA" id="ARBA00022737"/>
    </source>
</evidence>
<dbReference type="AlphaFoldDB" id="A0A173ADV4"/>
<proteinExistence type="evidence at transcript level"/>
<evidence type="ECO:0000256" key="3">
    <source>
        <dbReference type="ARBA" id="ARBA00009634"/>
    </source>
</evidence>
<evidence type="ECO:0000256" key="14">
    <source>
        <dbReference type="SAM" id="SignalP"/>
    </source>
</evidence>
<dbReference type="PANTHER" id="PTHR24365:SF541">
    <property type="entry name" value="PROTEIN TOLL-RELATED"/>
    <property type="match status" value="1"/>
</dbReference>
<evidence type="ECO:0000256" key="1">
    <source>
        <dbReference type="ARBA" id="ARBA00004236"/>
    </source>
</evidence>
<evidence type="ECO:0000256" key="11">
    <source>
        <dbReference type="ARBA" id="ARBA00023170"/>
    </source>
</evidence>
<dbReference type="Gene3D" id="3.40.50.10140">
    <property type="entry name" value="Toll/interleukin-1 receptor homology (TIR) domain"/>
    <property type="match status" value="1"/>
</dbReference>
<keyword evidence="4" id="KW-1003">Cell membrane</keyword>
<dbReference type="InterPro" id="IPR026906">
    <property type="entry name" value="LRR_5"/>
</dbReference>
<comment type="similarity">
    <text evidence="3">Belongs to the Toll-like receptor family.</text>
</comment>
<evidence type="ECO:0000256" key="10">
    <source>
        <dbReference type="ARBA" id="ARBA00023136"/>
    </source>
</evidence>
<feature type="transmembrane region" description="Helical" evidence="13">
    <location>
        <begin position="993"/>
        <end position="1017"/>
    </location>
</feature>
<organism evidence="16">
    <name type="scientific">Parasteatoda tepidariorum</name>
    <name type="common">Common house spider</name>
    <name type="synonym">Achaearanea tepidariorum</name>
    <dbReference type="NCBI Taxonomy" id="114398"/>
    <lineage>
        <taxon>Eukaryota</taxon>
        <taxon>Metazoa</taxon>
        <taxon>Ecdysozoa</taxon>
        <taxon>Arthropoda</taxon>
        <taxon>Chelicerata</taxon>
        <taxon>Arachnida</taxon>
        <taxon>Araneae</taxon>
        <taxon>Araneomorphae</taxon>
        <taxon>Entelegynae</taxon>
        <taxon>Araneoidea</taxon>
        <taxon>Theridiidae</taxon>
        <taxon>Parasteatoda</taxon>
    </lineage>
</organism>
<dbReference type="SMART" id="SM00013">
    <property type="entry name" value="LRRNT"/>
    <property type="match status" value="1"/>
</dbReference>
<dbReference type="PROSITE" id="PS50104">
    <property type="entry name" value="TIR"/>
    <property type="match status" value="1"/>
</dbReference>
<dbReference type="InterPro" id="IPR035897">
    <property type="entry name" value="Toll_tir_struct_dom_sf"/>
</dbReference>
<protein>
    <submittedName>
        <fullName evidence="16">Toll family protein LongTollA2</fullName>
    </submittedName>
</protein>
<dbReference type="PRINTS" id="PR01537">
    <property type="entry name" value="INTRLKN1R1F"/>
</dbReference>
<dbReference type="PROSITE" id="PS51450">
    <property type="entry name" value="LRR"/>
    <property type="match status" value="8"/>
</dbReference>
<dbReference type="SMART" id="SM00255">
    <property type="entry name" value="TIR"/>
    <property type="match status" value="1"/>
</dbReference>
<evidence type="ECO:0000256" key="6">
    <source>
        <dbReference type="ARBA" id="ARBA00022692"/>
    </source>
</evidence>
<dbReference type="Gene3D" id="3.80.10.10">
    <property type="entry name" value="Ribonuclease Inhibitor"/>
    <property type="match status" value="6"/>
</dbReference>
<dbReference type="InterPro" id="IPR032675">
    <property type="entry name" value="LRR_dom_sf"/>
</dbReference>
<gene>
    <name evidence="16" type="primary">LotoA2</name>
</gene>
<sequence>MGNCLNSSQHLILFLVSFLLCAFEPCISEDYCKNDEIKGSSLMSVKCSVQTLNDVFYNFSSIDPDLIGKLNINCDTRNDHTSNNHRLKSDFDNLVNNTFGFLKNLHDLVIENCKLLTITPIAFNGVSQLKNLALRSRNIQNPLSSFKLSAETFSQLQLLENIDLSENNMNILPQTLLCPLRNLQSLNITDNDFADISNVGLSTGTRENVLCLVDVQKVWLSYNRIKVLTNKGFAAASQLKELFLDHNSISRAEELALFGLNELEILDLSSNQIVALPPLVLRHCEDLIELYLQNNSISVLPPGLLTGLQRLRILDLSHNEITNHWLGSDTFSDLIRLELMNLSHNRLTQIDSKIFRTQYSLQKLFIDNNEIEAISDDAFSVLYKLHTLHLHNNRLTFITASTFSGLFVIDMLSLNNNFIENIHIDAFSNNSAIIEINLSDNKLSTVPSAVQSLMLLRSLDLSNNEISYIHSASHRGLENLYSLVLSGNRIGNLTRGVFGHLPNLRVLNLDHNKIASIEQNTFEDVPFLHALRLDSNFLPEVNGLFTNLHDLMMLNISANQIEWFDYALVPIGLQWLDLHDNQIELLGNYFELEAVLKLRTLDASFNHITEIDASSLPNGIEIVYLNHNHIKLIQPFTFMGKPNLTRVDLRRNLLGNIEVNIFRLTEVRNRKPLPKFFISENSFICDCNMEWIQRVTYQDESRHYPRIVDIDYVSCHLTFNRQKSPVLLVKAQSSQFLCQYKNHCFALCHCCEFDACDCEMVCPENCTCFYDQSWNTNIVDCNSQNHLTVPRRIPMDVTELFLDGNVIPSLSSHTFIGRKNMRVLYMNNSNVHVINNRTFNGLKSLQSLYLQNNLISTLHGYEFERLVNLRHLYLSYNRISFVANATFMHLKDLEVLHLDHNFITQFQVWNLNQNLKLADIQLSHNPWACECQFVGDFTNWLQLRTDLVHDVYNVNCIFNDTHSLSLIEYNVTTCTNITDGAPSYRKSLEVNDILPLLILVSSIFVLVIIAIVLFIVFRKPVKVWLFSKFGVRIFDSERRVPDDDKIYDAFISYCKKDEAFVVQVLANELEYGSPHFRLCLHYRDLPIGGYLSEAIIEAIESSRRTILILSENFVRSEWFRYEFKSAHYEMVRTCKQKLIVIFVGCLSQEDLDPDLRLWLKSSTFLHWDDKKFWEKLRFALPDIRNRKYDRCHSIENSISVHI</sequence>
<evidence type="ECO:0000259" key="15">
    <source>
        <dbReference type="PROSITE" id="PS50104"/>
    </source>
</evidence>
<name>A0A173ADV4_PARTP</name>
<evidence type="ECO:0000256" key="12">
    <source>
        <dbReference type="ARBA" id="ARBA00023180"/>
    </source>
</evidence>
<dbReference type="Pfam" id="PF01582">
    <property type="entry name" value="TIR"/>
    <property type="match status" value="1"/>
</dbReference>
<dbReference type="InterPro" id="IPR000372">
    <property type="entry name" value="LRRNT"/>
</dbReference>
<feature type="signal peptide" evidence="14">
    <location>
        <begin position="1"/>
        <end position="28"/>
    </location>
</feature>
<dbReference type="Pfam" id="PF13855">
    <property type="entry name" value="LRR_8"/>
    <property type="match status" value="4"/>
</dbReference>
<keyword evidence="8" id="KW-0677">Repeat</keyword>
<keyword evidence="12" id="KW-0325">Glycoprotein</keyword>
<dbReference type="SMART" id="SM00365">
    <property type="entry name" value="LRR_SD22"/>
    <property type="match status" value="11"/>
</dbReference>
<dbReference type="OrthoDB" id="2015831at2759"/>
<dbReference type="InterPro" id="IPR000157">
    <property type="entry name" value="TIR_dom"/>
</dbReference>
<dbReference type="GeneID" id="107457482"/>
<dbReference type="Pfam" id="PF13306">
    <property type="entry name" value="LRR_5"/>
    <property type="match status" value="1"/>
</dbReference>
<keyword evidence="10 13" id="KW-0472">Membrane</keyword>
<dbReference type="GO" id="GO:0038023">
    <property type="term" value="F:signaling receptor activity"/>
    <property type="evidence" value="ECO:0007669"/>
    <property type="project" value="TreeGrafter"/>
</dbReference>
<dbReference type="FunFam" id="3.80.10.10:FF:001164">
    <property type="entry name" value="GH01279p"/>
    <property type="match status" value="1"/>
</dbReference>
<keyword evidence="6 13" id="KW-0812">Transmembrane</keyword>
<dbReference type="GO" id="GO:0005886">
    <property type="term" value="C:plasma membrane"/>
    <property type="evidence" value="ECO:0007669"/>
    <property type="project" value="UniProtKB-SubCell"/>
</dbReference>
<dbReference type="FunFam" id="3.80.10.10:FF:001438">
    <property type="entry name" value="Uncharacterized protein"/>
    <property type="match status" value="1"/>
</dbReference>
<dbReference type="SMART" id="SM00082">
    <property type="entry name" value="LRRCT"/>
    <property type="match status" value="2"/>
</dbReference>
<evidence type="ECO:0000256" key="5">
    <source>
        <dbReference type="ARBA" id="ARBA00022614"/>
    </source>
</evidence>
<evidence type="ECO:0000313" key="16">
    <source>
        <dbReference type="EMBL" id="ANG08899.1"/>
    </source>
</evidence>
<dbReference type="SUPFAM" id="SSF52200">
    <property type="entry name" value="Toll/Interleukin receptor TIR domain"/>
    <property type="match status" value="1"/>
</dbReference>
<evidence type="ECO:0000256" key="2">
    <source>
        <dbReference type="ARBA" id="ARBA00004479"/>
    </source>
</evidence>
<keyword evidence="7 14" id="KW-0732">Signal</keyword>
<dbReference type="FunFam" id="3.40.50.10140:FF:000021">
    <property type="entry name" value="Toll receptor 13"/>
    <property type="match status" value="1"/>
</dbReference>
<evidence type="ECO:0000256" key="7">
    <source>
        <dbReference type="ARBA" id="ARBA00022729"/>
    </source>
</evidence>
<keyword evidence="5" id="KW-0433">Leucine-rich repeat</keyword>
<dbReference type="GO" id="GO:0007165">
    <property type="term" value="P:signal transduction"/>
    <property type="evidence" value="ECO:0007669"/>
    <property type="project" value="InterPro"/>
</dbReference>
<dbReference type="PANTHER" id="PTHR24365">
    <property type="entry name" value="TOLL-LIKE RECEPTOR"/>
    <property type="match status" value="1"/>
</dbReference>
<dbReference type="InterPro" id="IPR003591">
    <property type="entry name" value="Leu-rich_rpt_typical-subtyp"/>
</dbReference>
<dbReference type="EMBL" id="KX086276">
    <property type="protein sequence ID" value="ANG08899.1"/>
    <property type="molecule type" value="mRNA"/>
</dbReference>
<reference evidence="16" key="1">
    <citation type="journal article" date="2016" name="Curr. Biol.">
        <title>Toll genes have an ancestral role in axis eLongTollation.</title>
        <authorList>
            <person name="Benton M.A."/>
            <person name="Pechmann M."/>
            <person name="Frey N."/>
            <person name="Stappert D."/>
            <person name="Conrads K.H."/>
            <person name="Chen Y.-T."/>
            <person name="Stamataki E."/>
            <person name="Pavlopoulos A."/>
            <person name="Roth S."/>
        </authorList>
    </citation>
    <scope>NUCLEOTIDE SEQUENCE</scope>
</reference>
<feature type="chain" id="PRO_5008006122" evidence="14">
    <location>
        <begin position="29"/>
        <end position="1202"/>
    </location>
</feature>
<evidence type="ECO:0000256" key="13">
    <source>
        <dbReference type="SAM" id="Phobius"/>
    </source>
</evidence>